<dbReference type="Pfam" id="PF07364">
    <property type="entry name" value="DUF1485"/>
    <property type="match status" value="1"/>
</dbReference>
<keyword evidence="5" id="KW-1185">Reference proteome</keyword>
<dbReference type="InterPro" id="IPR015995">
    <property type="entry name" value="MlrC_N"/>
</dbReference>
<keyword evidence="1" id="KW-0378">Hydrolase</keyword>
<dbReference type="EMBL" id="JAQZSM010000028">
    <property type="protein sequence ID" value="MDD7973246.1"/>
    <property type="molecule type" value="Genomic_DNA"/>
</dbReference>
<reference evidence="4" key="1">
    <citation type="submission" date="2023-02" db="EMBL/GenBank/DDBJ databases">
        <title>Description of Roseinatronobacter alkalisoli sp. nov., an alkaliphilic bacerium isolated from soda soil.</title>
        <authorList>
            <person name="Wei W."/>
        </authorList>
    </citation>
    <scope>NUCLEOTIDE SEQUENCE</scope>
    <source>
        <strain evidence="4">HJB301</strain>
    </source>
</reference>
<name>A0ABT5TFW7_9RHOB</name>
<gene>
    <name evidence="4" type="ORF">PUT78_19365</name>
</gene>
<accession>A0ABT5TFW7</accession>
<comment type="caution">
    <text evidence="4">The sequence shown here is derived from an EMBL/GenBank/DDBJ whole genome shotgun (WGS) entry which is preliminary data.</text>
</comment>
<keyword evidence="1" id="KW-0479">Metal-binding</keyword>
<dbReference type="RefSeq" id="WP_274353917.1">
    <property type="nucleotide sequence ID" value="NZ_JAQZSM010000028.1"/>
</dbReference>
<proteinExistence type="inferred from homology"/>
<dbReference type="InterPro" id="IPR010799">
    <property type="entry name" value="MlrC_C"/>
</dbReference>
<sequence>MSFSVLTAEFAHESNTFSIRPTDIDAFRGRVFLVGDNAVAQRSDANTDLAGFMDVARLHGWKTRHAISTSASPSGPVTREAFETIAGHIIAAASAGPLDGIILGLHGAMVVEDYPDGEGLLLERLRAVVGPELPIAVTLDPHANVTARMCALAQILISYRTYPHVDMRETGHRAASILHRTMSGEIITPRTLRVTRPMLEEANSGRTDVGPMIARHALAREHEESSGALAVSINAGFGNADIPELGPSVLVTYTGDAAVHLAFAEKIVEDIWERRNEVVNHFLTPDQAAAEALAHSSPGPLIIVDYADNPGAGSYGDAPGLLSALLNAGVSGACFGPMVDPEAAAFLHTQAVGTMVTLPLGGKTDPQYGGGPITVTGTVSLLSDGHYTGDGPILGGLQGEWGTTAVLRVAGVDVLIVSNPGQMLDLQQFRAFGIDPAQHCIVALKSQQHFRAAFAPIADRIIVSDSGALCSPDLRKLTYHKVPRPVFPLD</sequence>
<dbReference type="Proteomes" id="UP001431784">
    <property type="component" value="Unassembled WGS sequence"/>
</dbReference>
<comment type="cofactor">
    <cofactor evidence="1">
        <name>Zn(2+)</name>
        <dbReference type="ChEBI" id="CHEBI:29105"/>
    </cofactor>
    <text evidence="1">Binds 1 zinc ion per subunit.</text>
</comment>
<keyword evidence="1" id="KW-0482">Metalloprotease</keyword>
<evidence type="ECO:0000313" key="5">
    <source>
        <dbReference type="Proteomes" id="UP001431784"/>
    </source>
</evidence>
<protein>
    <recommendedName>
        <fullName evidence="1">Microcystinase C</fullName>
        <shortName evidence="1">MlrC</shortName>
    </recommendedName>
</protein>
<comment type="function">
    <text evidence="1">Involved in peptidolytic degradation of cyclic heptapeptide hepatotoxin microcystin (MC).</text>
</comment>
<evidence type="ECO:0000313" key="4">
    <source>
        <dbReference type="EMBL" id="MDD7973246.1"/>
    </source>
</evidence>
<evidence type="ECO:0000259" key="2">
    <source>
        <dbReference type="Pfam" id="PF07171"/>
    </source>
</evidence>
<feature type="domain" description="Microcystin LR degradation protein MlrC N-terminal" evidence="3">
    <location>
        <begin position="5"/>
        <end position="293"/>
    </location>
</feature>
<dbReference type="PIRSF" id="PIRSF012702">
    <property type="entry name" value="UCP012702"/>
    <property type="match status" value="1"/>
</dbReference>
<dbReference type="Pfam" id="PF07171">
    <property type="entry name" value="MlrC_C"/>
    <property type="match status" value="1"/>
</dbReference>
<evidence type="ECO:0000256" key="1">
    <source>
        <dbReference type="PIRNR" id="PIRNR012702"/>
    </source>
</evidence>
<organism evidence="4 5">
    <name type="scientific">Roseinatronobacter alkalisoli</name>
    <dbReference type="NCBI Taxonomy" id="3028235"/>
    <lineage>
        <taxon>Bacteria</taxon>
        <taxon>Pseudomonadati</taxon>
        <taxon>Pseudomonadota</taxon>
        <taxon>Alphaproteobacteria</taxon>
        <taxon>Rhodobacterales</taxon>
        <taxon>Paracoccaceae</taxon>
        <taxon>Roseinatronobacter</taxon>
    </lineage>
</organism>
<evidence type="ECO:0000259" key="3">
    <source>
        <dbReference type="Pfam" id="PF07364"/>
    </source>
</evidence>
<comment type="similarity">
    <text evidence="1">Belongs to the peptidase M81 family.</text>
</comment>
<feature type="domain" description="Microcystin LR degradation protein MlrC C-terminal" evidence="2">
    <location>
        <begin position="303"/>
        <end position="481"/>
    </location>
</feature>
<keyword evidence="1" id="KW-0645">Protease</keyword>
<dbReference type="InterPro" id="IPR009197">
    <property type="entry name" value="MlrC"/>
</dbReference>